<dbReference type="EMBL" id="CP113520">
    <property type="protein sequence ID" value="WAJ28002.1"/>
    <property type="molecule type" value="Genomic_DNA"/>
</dbReference>
<accession>A0ACD4NMA8</accession>
<name>A0ACD4NMA8_9HYPH</name>
<evidence type="ECO:0000313" key="2">
    <source>
        <dbReference type="Proteomes" id="UP001163223"/>
    </source>
</evidence>
<keyword evidence="2" id="KW-1185">Reference proteome</keyword>
<organism evidence="1 2">
    <name type="scientific">Antarcticirhabdus aurantiaca</name>
    <dbReference type="NCBI Taxonomy" id="2606717"/>
    <lineage>
        <taxon>Bacteria</taxon>
        <taxon>Pseudomonadati</taxon>
        <taxon>Pseudomonadota</taxon>
        <taxon>Alphaproteobacteria</taxon>
        <taxon>Hyphomicrobiales</taxon>
        <taxon>Aurantimonadaceae</taxon>
        <taxon>Antarcticirhabdus</taxon>
    </lineage>
</organism>
<proteinExistence type="predicted"/>
<dbReference type="Proteomes" id="UP001163223">
    <property type="component" value="Chromosome"/>
</dbReference>
<sequence>MGDRPPVETQARPDVRRMTIVWLKLLHVATLSVWAGGLLLMPLLLGQRQAVGDGAPLHRLHAFTRFAYITVISPAAFLAIASGTALIFQREVVSPWFAAKLVLVGILVALHVWIGLVVLSVFEPEGRFARWRVGASVTALALVMTGIVWVVLAKPELPLGAIPEVFFQPGGLRALAAEFIPGLTP</sequence>
<gene>
    <name evidence="1" type="ORF">OXU80_24760</name>
</gene>
<reference evidence="1" key="1">
    <citation type="submission" date="2022-11" db="EMBL/GenBank/DDBJ databases">
        <title>beta-Carotene-producing bacterium, Jeongeuplla avenae sp. nov., alleviates the salt stress of Arabidopsis seedlings.</title>
        <authorList>
            <person name="Jiang L."/>
            <person name="Lee J."/>
        </authorList>
    </citation>
    <scope>NUCLEOTIDE SEQUENCE</scope>
    <source>
        <strain evidence="1">DY_R2A_6</strain>
    </source>
</reference>
<evidence type="ECO:0000313" key="1">
    <source>
        <dbReference type="EMBL" id="WAJ28002.1"/>
    </source>
</evidence>
<protein>
    <submittedName>
        <fullName evidence="1">CopD family protein</fullName>
    </submittedName>
</protein>